<proteinExistence type="predicted"/>
<reference evidence="1 2" key="1">
    <citation type="journal article" date="2024" name="BMC Genomics">
        <title>De novo assembly and annotation of Popillia japonica's genome with initial clues to its potential as an invasive pest.</title>
        <authorList>
            <person name="Cucini C."/>
            <person name="Boschi S."/>
            <person name="Funari R."/>
            <person name="Cardaioli E."/>
            <person name="Iannotti N."/>
            <person name="Marturano G."/>
            <person name="Paoli F."/>
            <person name="Bruttini M."/>
            <person name="Carapelli A."/>
            <person name="Frati F."/>
            <person name="Nardi F."/>
        </authorList>
    </citation>
    <scope>NUCLEOTIDE SEQUENCE [LARGE SCALE GENOMIC DNA]</scope>
    <source>
        <strain evidence="1">DMR45628</strain>
    </source>
</reference>
<name>A0AAW1LAN7_POPJA</name>
<accession>A0AAW1LAN7</accession>
<sequence>MLDFIQGNTLNLKSSLRWADEGEKKKTSCGVSEQNRKFVLLWRGDPIPYLGSLASMLDFIQGNTLNLKSSLRWADEGEKKKTSCGVSEQNRKFVLLWRGDEMSKLRSVLG</sequence>
<evidence type="ECO:0000313" key="2">
    <source>
        <dbReference type="Proteomes" id="UP001458880"/>
    </source>
</evidence>
<comment type="caution">
    <text evidence="1">The sequence shown here is derived from an EMBL/GenBank/DDBJ whole genome shotgun (WGS) entry which is preliminary data.</text>
</comment>
<evidence type="ECO:0000313" key="1">
    <source>
        <dbReference type="EMBL" id="KAK9730725.1"/>
    </source>
</evidence>
<keyword evidence="2" id="KW-1185">Reference proteome</keyword>
<protein>
    <submittedName>
        <fullName evidence="1">Uncharacterized protein</fullName>
    </submittedName>
</protein>
<dbReference type="EMBL" id="JASPKY010000143">
    <property type="protein sequence ID" value="KAK9730725.1"/>
    <property type="molecule type" value="Genomic_DNA"/>
</dbReference>
<organism evidence="1 2">
    <name type="scientific">Popillia japonica</name>
    <name type="common">Japanese beetle</name>
    <dbReference type="NCBI Taxonomy" id="7064"/>
    <lineage>
        <taxon>Eukaryota</taxon>
        <taxon>Metazoa</taxon>
        <taxon>Ecdysozoa</taxon>
        <taxon>Arthropoda</taxon>
        <taxon>Hexapoda</taxon>
        <taxon>Insecta</taxon>
        <taxon>Pterygota</taxon>
        <taxon>Neoptera</taxon>
        <taxon>Endopterygota</taxon>
        <taxon>Coleoptera</taxon>
        <taxon>Polyphaga</taxon>
        <taxon>Scarabaeiformia</taxon>
        <taxon>Scarabaeidae</taxon>
        <taxon>Rutelinae</taxon>
        <taxon>Popillia</taxon>
    </lineage>
</organism>
<gene>
    <name evidence="1" type="ORF">QE152_g14297</name>
</gene>
<dbReference type="Proteomes" id="UP001458880">
    <property type="component" value="Unassembled WGS sequence"/>
</dbReference>
<dbReference type="AlphaFoldDB" id="A0AAW1LAN7"/>